<evidence type="ECO:0000259" key="1">
    <source>
        <dbReference type="Pfam" id="PF15567"/>
    </source>
</evidence>
<organism evidence="2 3">
    <name type="scientific">Xanthomonas cucurbitae</name>
    <dbReference type="NCBI Taxonomy" id="56453"/>
    <lineage>
        <taxon>Bacteria</taxon>
        <taxon>Pseudomonadati</taxon>
        <taxon>Pseudomonadota</taxon>
        <taxon>Gammaproteobacteria</taxon>
        <taxon>Lysobacterales</taxon>
        <taxon>Lysobacteraceae</taxon>
        <taxon>Xanthomonas</taxon>
    </lineage>
</organism>
<dbReference type="InterPro" id="IPR029082">
    <property type="entry name" value="Imm35"/>
</dbReference>
<evidence type="ECO:0000313" key="3">
    <source>
        <dbReference type="Proteomes" id="UP000239561"/>
    </source>
</evidence>
<proteinExistence type="predicted"/>
<accession>A0A2S7D9I4</accession>
<comment type="caution">
    <text evidence="2">The sequence shown here is derived from an EMBL/GenBank/DDBJ whole genome shotgun (WGS) entry which is preliminary data.</text>
</comment>
<dbReference type="EMBL" id="MDED01000088">
    <property type="protein sequence ID" value="PPU70493.1"/>
    <property type="molecule type" value="Genomic_DNA"/>
</dbReference>
<dbReference type="Pfam" id="PF15567">
    <property type="entry name" value="Imm35"/>
    <property type="match status" value="1"/>
</dbReference>
<reference evidence="2 3" key="1">
    <citation type="submission" date="2016-08" db="EMBL/GenBank/DDBJ databases">
        <authorList>
            <person name="Seilhamer J.J."/>
        </authorList>
    </citation>
    <scope>NUCLEOTIDE SEQUENCE [LARGE SCALE GENOMIC DNA]</scope>
    <source>
        <strain evidence="2 3">CFBP2542</strain>
    </source>
</reference>
<feature type="domain" description="Immunity protein 35" evidence="1">
    <location>
        <begin position="19"/>
        <end position="80"/>
    </location>
</feature>
<protein>
    <recommendedName>
        <fullName evidence="1">Immunity protein 35 domain-containing protein</fullName>
    </recommendedName>
</protein>
<sequence>MMNYSEAVKLALNYIEESEISLKITCEGECAAGWYFCYDSEDYIRTGNPSSQLAGNGPILIDKRSGELHVFGTDKPLQNYLDEYISSRGG</sequence>
<dbReference type="AlphaFoldDB" id="A0A2S7D9I4"/>
<dbReference type="Proteomes" id="UP000239561">
    <property type="component" value="Unassembled WGS sequence"/>
</dbReference>
<evidence type="ECO:0000313" key="2">
    <source>
        <dbReference type="EMBL" id="PPU70493.1"/>
    </source>
</evidence>
<gene>
    <name evidence="2" type="ORF">XcuCFBP2542_18685</name>
</gene>
<name>A0A2S7D9I4_9XANT</name>